<accession>A0A381NJY4</accession>
<organism evidence="3">
    <name type="scientific">marine metagenome</name>
    <dbReference type="NCBI Taxonomy" id="408172"/>
    <lineage>
        <taxon>unclassified sequences</taxon>
        <taxon>metagenomes</taxon>
        <taxon>ecological metagenomes</taxon>
    </lineage>
</organism>
<dbReference type="GO" id="GO:0005737">
    <property type="term" value="C:cytoplasm"/>
    <property type="evidence" value="ECO:0007669"/>
    <property type="project" value="TreeGrafter"/>
</dbReference>
<dbReference type="PANTHER" id="PTHR31901:SF9">
    <property type="entry name" value="GH3 DOMAIN-CONTAINING PROTEIN"/>
    <property type="match status" value="1"/>
</dbReference>
<evidence type="ECO:0000259" key="1">
    <source>
        <dbReference type="Pfam" id="PF23571"/>
    </source>
</evidence>
<sequence length="499" mass="57674">MIKIFFNLLIQGIIIYEKIIKIFQTNNSIKDQDELLKKLINKSKKTQFGKDHNFAIIKNYSDYKNRVPIRDYEDFSNYINQIKSGKKNILWPGYPIYFAKTSGTTSGAKYIPITKNSIPNQINSAKKMLFDYIKLKKSVDILNGKVLFLSGSPKLELINNIYVGRLSGIVNHHKPFLLKHIYLPSNKTNLIENWEEKINKIADETLGKDLRVIGGIPPWLQMYFDVLKNKTGKKIKDIFPNLKLICHGGVNFEPYRANLFDTIGSKIDTLETFPASEGFFAYQNNLEKNDLILQTNSGIFYEFISIDNINNKNPERITLKNVEINKNYAVIITTNAGLWSYNLGDTIKFTSLSPYKIIVTGRTKQYISAFGEHVIVEEIDKALIETCKSFKEVKVIEYTVGPKIENNNQKSHHQWLIEFEKEPKNLYDFEKKLDLNLQKLNPYYKDLIQDKVLTTLKIKTLKKKSFINFMKSIGKLGGQNKVPRISNNREIINEILKSN</sequence>
<gene>
    <name evidence="3" type="ORF">METZ01_LOCUS7705</name>
</gene>
<dbReference type="PANTHER" id="PTHR31901">
    <property type="entry name" value="GH3 DOMAIN-CONTAINING PROTEIN"/>
    <property type="match status" value="1"/>
</dbReference>
<dbReference type="Pfam" id="PF03321">
    <property type="entry name" value="GH3"/>
    <property type="match status" value="1"/>
</dbReference>
<feature type="domain" description="GH3 middle" evidence="1">
    <location>
        <begin position="296"/>
        <end position="356"/>
    </location>
</feature>
<dbReference type="InterPro" id="IPR055378">
    <property type="entry name" value="GH3_C"/>
</dbReference>
<evidence type="ECO:0000259" key="2">
    <source>
        <dbReference type="Pfam" id="PF23572"/>
    </source>
</evidence>
<protein>
    <recommendedName>
        <fullName evidence="4">GH3 auxin-responsive promoter</fullName>
    </recommendedName>
</protein>
<feature type="domain" description="GH3 C-terminal" evidence="2">
    <location>
        <begin position="377"/>
        <end position="490"/>
    </location>
</feature>
<dbReference type="InterPro" id="IPR004993">
    <property type="entry name" value="GH3"/>
</dbReference>
<dbReference type="AlphaFoldDB" id="A0A381NJY4"/>
<name>A0A381NJY4_9ZZZZ</name>
<dbReference type="Pfam" id="PF23571">
    <property type="entry name" value="GH3_M"/>
    <property type="match status" value="1"/>
</dbReference>
<proteinExistence type="predicted"/>
<dbReference type="EMBL" id="UINC01000410">
    <property type="protein sequence ID" value="SUZ54851.1"/>
    <property type="molecule type" value="Genomic_DNA"/>
</dbReference>
<reference evidence="3" key="1">
    <citation type="submission" date="2018-05" db="EMBL/GenBank/DDBJ databases">
        <authorList>
            <person name="Lanie J.A."/>
            <person name="Ng W.-L."/>
            <person name="Kazmierczak K.M."/>
            <person name="Andrzejewski T.M."/>
            <person name="Davidsen T.M."/>
            <person name="Wayne K.J."/>
            <person name="Tettelin H."/>
            <person name="Glass J.I."/>
            <person name="Rusch D."/>
            <person name="Podicherti R."/>
            <person name="Tsui H.-C.T."/>
            <person name="Winkler M.E."/>
        </authorList>
    </citation>
    <scope>NUCLEOTIDE SEQUENCE</scope>
</reference>
<evidence type="ECO:0000313" key="3">
    <source>
        <dbReference type="EMBL" id="SUZ54851.1"/>
    </source>
</evidence>
<dbReference type="Pfam" id="PF23572">
    <property type="entry name" value="GH3_C"/>
    <property type="match status" value="1"/>
</dbReference>
<dbReference type="GO" id="GO:0016881">
    <property type="term" value="F:acid-amino acid ligase activity"/>
    <property type="evidence" value="ECO:0007669"/>
    <property type="project" value="TreeGrafter"/>
</dbReference>
<dbReference type="InterPro" id="IPR055377">
    <property type="entry name" value="GH3_M"/>
</dbReference>
<evidence type="ECO:0008006" key="4">
    <source>
        <dbReference type="Google" id="ProtNLM"/>
    </source>
</evidence>